<dbReference type="AlphaFoldDB" id="A0A9W7GKU5"/>
<keyword evidence="2" id="KW-1185">Reference proteome</keyword>
<name>A0A9W7GKU5_9STRA</name>
<dbReference type="Proteomes" id="UP001165065">
    <property type="component" value="Unassembled WGS sequence"/>
</dbReference>
<comment type="caution">
    <text evidence="1">The sequence shown here is derived from an EMBL/GenBank/DDBJ whole genome shotgun (WGS) entry which is preliminary data.</text>
</comment>
<sequence length="457" mass="49699">MSTIGRNSASDVEPDLGEGGIKLFKEGVWVEDVYSRGRSDVDNVENRVGSWLDGELVWLSRFPLLYTWKGEKDEDVDPFSPVPTVAEVTTITKQLLTGNGLVDVGMSVGRGQSVVVESGLWGSIFEGVESFGGCAVFNIESGGEEDVIDEYINAMKVITEAEKYAKEEKEDVVVMWAGGGEVLEGCWRLADEVLKEYKSSEGTEWGSYDIDGSRSEGRAFYGTAMQRAGRYRSGGSLTLMMEVDGQREKVDATGIWVESDFSDRSEKVKTRIAVMAKAGITLDVKNLEKVGIPAPGLQGGEGRLIEDLMSLSDGQLLGDDTVDVTRSITRIGIGKCNDATSMCPAVEKCGGRGIRVKLLQRIDGIKGITEEKEADPRELLGRGLLEGGELAFRLLWLGEGGTNDVDEAQGVAEELFPLFFLQGNEGDIEDGLVEEVRGWVVTVVKAMKGEEMKGEEE</sequence>
<proteinExistence type="predicted"/>
<gene>
    <name evidence="1" type="ORF">TrCOL_g6537</name>
</gene>
<evidence type="ECO:0000313" key="1">
    <source>
        <dbReference type="EMBL" id="GMI46596.1"/>
    </source>
</evidence>
<protein>
    <submittedName>
        <fullName evidence="1">Uncharacterized protein</fullName>
    </submittedName>
</protein>
<dbReference type="EMBL" id="BRYA01000306">
    <property type="protein sequence ID" value="GMI46596.1"/>
    <property type="molecule type" value="Genomic_DNA"/>
</dbReference>
<evidence type="ECO:0000313" key="2">
    <source>
        <dbReference type="Proteomes" id="UP001165065"/>
    </source>
</evidence>
<accession>A0A9W7GKU5</accession>
<organism evidence="1 2">
    <name type="scientific">Triparma columacea</name>
    <dbReference type="NCBI Taxonomy" id="722753"/>
    <lineage>
        <taxon>Eukaryota</taxon>
        <taxon>Sar</taxon>
        <taxon>Stramenopiles</taxon>
        <taxon>Ochrophyta</taxon>
        <taxon>Bolidophyceae</taxon>
        <taxon>Parmales</taxon>
        <taxon>Triparmaceae</taxon>
        <taxon>Triparma</taxon>
    </lineage>
</organism>
<dbReference type="OrthoDB" id="9805536at2759"/>
<reference evidence="2" key="1">
    <citation type="journal article" date="2023" name="Commun. Biol.">
        <title>Genome analysis of Parmales, the sister group of diatoms, reveals the evolutionary specialization of diatoms from phago-mixotrophs to photoautotrophs.</title>
        <authorList>
            <person name="Ban H."/>
            <person name="Sato S."/>
            <person name="Yoshikawa S."/>
            <person name="Yamada K."/>
            <person name="Nakamura Y."/>
            <person name="Ichinomiya M."/>
            <person name="Sato N."/>
            <person name="Blanc-Mathieu R."/>
            <person name="Endo H."/>
            <person name="Kuwata A."/>
            <person name="Ogata H."/>
        </authorList>
    </citation>
    <scope>NUCLEOTIDE SEQUENCE [LARGE SCALE GENOMIC DNA]</scope>
</reference>